<keyword evidence="3" id="KW-1185">Reference proteome</keyword>
<dbReference type="Proteomes" id="UP000252174">
    <property type="component" value="Unassembled WGS sequence"/>
</dbReference>
<sequence>MRSSTPLPGFGALAGLKVLDLSRVLGGPYCGQILADHGAEVIKVEPPAGDETRSWGPPFAADGTAAYFNGLNRNKRDIVIDLSKPAGRDIVLRMLEDCDVLIENFKIGTLERWGMGYEQTLRERFPRLIHCRVSGFGADGPLGGAPGYDAVAQALGGLMSVNGTPETGPLRVGVPVVDMATGLSAVIGVLLAVIERQRSGRGQFVEATLYDSAIALLHPQSANWLESGKTPQLSGNAHSNIVPYDKFPTKTCEVFLGIGNNGQWKKLCEFLGHPELAEDPRFVTNAERFRHRAELRTLLEGHLQQVDGEELCRNLLAAGIPAGAVRLIPQVLTDAHTLHRKMVVEVEGKRAIGIPIKLSRTPGAARSASPRFGQHTREVLEAFGFDSETIEALLAQGVVLESRPD</sequence>
<dbReference type="EMBL" id="QPJU01000005">
    <property type="protein sequence ID" value="RCX09395.1"/>
    <property type="molecule type" value="Genomic_DNA"/>
</dbReference>
<dbReference type="InterPro" id="IPR050483">
    <property type="entry name" value="CoA-transferase_III_domain"/>
</dbReference>
<dbReference type="InterPro" id="IPR003673">
    <property type="entry name" value="CoA-Trfase_fam_III"/>
</dbReference>
<dbReference type="Pfam" id="PF02515">
    <property type="entry name" value="CoA_transf_3"/>
    <property type="match status" value="1"/>
</dbReference>
<comment type="caution">
    <text evidence="2">The sequence shown here is derived from an EMBL/GenBank/DDBJ whole genome shotgun (WGS) entry which is preliminary data.</text>
</comment>
<organism evidence="2 3">
    <name type="scientific">Extensimonas vulgaris</name>
    <dbReference type="NCBI Taxonomy" id="1031594"/>
    <lineage>
        <taxon>Bacteria</taxon>
        <taxon>Pseudomonadati</taxon>
        <taxon>Pseudomonadota</taxon>
        <taxon>Betaproteobacteria</taxon>
        <taxon>Burkholderiales</taxon>
        <taxon>Comamonadaceae</taxon>
        <taxon>Extensimonas</taxon>
    </lineage>
</organism>
<name>A0A369AJZ0_9BURK</name>
<dbReference type="Gene3D" id="3.30.1540.10">
    <property type="entry name" value="formyl-coa transferase, domain 3"/>
    <property type="match status" value="1"/>
</dbReference>
<reference evidence="2 3" key="1">
    <citation type="submission" date="2018-07" db="EMBL/GenBank/DDBJ databases">
        <title>Genomic Encyclopedia of Type Strains, Phase IV (KMG-IV): sequencing the most valuable type-strain genomes for metagenomic binning, comparative biology and taxonomic classification.</title>
        <authorList>
            <person name="Goeker M."/>
        </authorList>
    </citation>
    <scope>NUCLEOTIDE SEQUENCE [LARGE SCALE GENOMIC DNA]</scope>
    <source>
        <strain evidence="2 3">DSM 100911</strain>
    </source>
</reference>
<dbReference type="AlphaFoldDB" id="A0A369AJZ0"/>
<dbReference type="InterPro" id="IPR023606">
    <property type="entry name" value="CoA-Trfase_III_dom_1_sf"/>
</dbReference>
<dbReference type="RefSeq" id="WP_114483275.1">
    <property type="nucleotide sequence ID" value="NZ_QPJU01000005.1"/>
</dbReference>
<dbReference type="PANTHER" id="PTHR48207">
    <property type="entry name" value="SUCCINATE--HYDROXYMETHYLGLUTARATE COA-TRANSFERASE"/>
    <property type="match status" value="1"/>
</dbReference>
<dbReference type="Gene3D" id="3.40.50.10540">
    <property type="entry name" value="Crotonobetainyl-coa:carnitine coa-transferase, domain 1"/>
    <property type="match status" value="1"/>
</dbReference>
<evidence type="ECO:0000313" key="3">
    <source>
        <dbReference type="Proteomes" id="UP000252174"/>
    </source>
</evidence>
<accession>A0A369AJZ0</accession>
<keyword evidence="1 2" id="KW-0808">Transferase</keyword>
<dbReference type="InterPro" id="IPR044855">
    <property type="entry name" value="CoA-Trfase_III_dom3_sf"/>
</dbReference>
<dbReference type="PANTHER" id="PTHR48207:SF3">
    <property type="entry name" value="SUCCINATE--HYDROXYMETHYLGLUTARATE COA-TRANSFERASE"/>
    <property type="match status" value="1"/>
</dbReference>
<evidence type="ECO:0000256" key="1">
    <source>
        <dbReference type="ARBA" id="ARBA00022679"/>
    </source>
</evidence>
<dbReference type="OrthoDB" id="5294844at2"/>
<evidence type="ECO:0000313" key="2">
    <source>
        <dbReference type="EMBL" id="RCX09395.1"/>
    </source>
</evidence>
<protein>
    <submittedName>
        <fullName evidence="2">Crotonobetainyl-CoA:carnitine CoA-transferase CaiB-like acyl-CoA transferase</fullName>
    </submittedName>
</protein>
<proteinExistence type="predicted"/>
<dbReference type="SUPFAM" id="SSF89796">
    <property type="entry name" value="CoA-transferase family III (CaiB/BaiF)"/>
    <property type="match status" value="1"/>
</dbReference>
<dbReference type="GO" id="GO:0008410">
    <property type="term" value="F:CoA-transferase activity"/>
    <property type="evidence" value="ECO:0007669"/>
    <property type="project" value="TreeGrafter"/>
</dbReference>
<gene>
    <name evidence="2" type="ORF">DFR45_10524</name>
</gene>